<dbReference type="InterPro" id="IPR001909">
    <property type="entry name" value="KRAB"/>
</dbReference>
<dbReference type="AlphaFoldDB" id="A0A8C4MN60"/>
<organism evidence="2 3">
    <name type="scientific">Equus asinus</name>
    <name type="common">Donkey</name>
    <name type="synonym">Equus africanus asinus</name>
    <dbReference type="NCBI Taxonomy" id="9793"/>
    <lineage>
        <taxon>Eukaryota</taxon>
        <taxon>Metazoa</taxon>
        <taxon>Chordata</taxon>
        <taxon>Craniata</taxon>
        <taxon>Vertebrata</taxon>
        <taxon>Euteleostomi</taxon>
        <taxon>Mammalia</taxon>
        <taxon>Eutheria</taxon>
        <taxon>Laurasiatheria</taxon>
        <taxon>Perissodactyla</taxon>
        <taxon>Equidae</taxon>
        <taxon>Equus</taxon>
    </lineage>
</organism>
<dbReference type="PANTHER" id="PTHR23232">
    <property type="entry name" value="KRAB DOMAIN C2H2 ZINC FINGER"/>
    <property type="match status" value="1"/>
</dbReference>
<evidence type="ECO:0000313" key="3">
    <source>
        <dbReference type="Proteomes" id="UP000694387"/>
    </source>
</evidence>
<dbReference type="InterPro" id="IPR050169">
    <property type="entry name" value="Krueppel_C2H2_ZnF"/>
</dbReference>
<protein>
    <recommendedName>
        <fullName evidence="1">KRAB domain-containing protein</fullName>
    </recommendedName>
</protein>
<dbReference type="InterPro" id="IPR036051">
    <property type="entry name" value="KRAB_dom_sf"/>
</dbReference>
<dbReference type="CDD" id="cd07765">
    <property type="entry name" value="KRAB_A-box"/>
    <property type="match status" value="1"/>
</dbReference>
<accession>A0A8C4MN60</accession>
<dbReference type="SUPFAM" id="SSF109640">
    <property type="entry name" value="KRAB domain (Kruppel-associated box)"/>
    <property type="match status" value="1"/>
</dbReference>
<keyword evidence="3" id="KW-1185">Reference proteome</keyword>
<dbReference type="GeneTree" id="ENSGT00950000182755"/>
<dbReference type="PANTHER" id="PTHR23232:SF142">
    <property type="entry name" value="GASTRULA ZINC FINGER PROTEIN XLCGF57.1-LIKE-RELATED"/>
    <property type="match status" value="1"/>
</dbReference>
<dbReference type="Ensembl" id="ENSEAST00005031752.2">
    <property type="protein sequence ID" value="ENSEASP00005029212.1"/>
    <property type="gene ID" value="ENSEASG00005019881.2"/>
</dbReference>
<reference evidence="2 3" key="1">
    <citation type="journal article" date="2020" name="Nat. Commun.">
        <title>Donkey genomes provide new insights into domestication and selection for coat color.</title>
        <authorList>
            <person name="Wang"/>
            <person name="C."/>
            <person name="Li"/>
            <person name="H."/>
            <person name="Guo"/>
            <person name="Y."/>
            <person name="Huang"/>
            <person name="J."/>
            <person name="Sun"/>
            <person name="Y."/>
            <person name="Min"/>
            <person name="J."/>
            <person name="Wang"/>
            <person name="J."/>
            <person name="Fang"/>
            <person name="X."/>
            <person name="Zhao"/>
            <person name="Z."/>
            <person name="Wang"/>
            <person name="S."/>
            <person name="Zhang"/>
            <person name="Y."/>
            <person name="Liu"/>
            <person name="Q."/>
            <person name="Jiang"/>
            <person name="Q."/>
            <person name="Wang"/>
            <person name="X."/>
            <person name="Guo"/>
            <person name="Y."/>
            <person name="Yang"/>
            <person name="C."/>
            <person name="Wang"/>
            <person name="Y."/>
            <person name="Tian"/>
            <person name="F."/>
            <person name="Zhuang"/>
            <person name="G."/>
            <person name="Fan"/>
            <person name="Y."/>
            <person name="Gao"/>
            <person name="Q."/>
            <person name="Li"/>
            <person name="Y."/>
            <person name="Ju"/>
            <person name="Z."/>
            <person name="Li"/>
            <person name="J."/>
            <person name="Li"/>
            <person name="R."/>
            <person name="Hou"/>
            <person name="M."/>
            <person name="Yang"/>
            <person name="G."/>
            <person name="Liu"/>
            <person name="G."/>
            <person name="Liu"/>
            <person name="W."/>
            <person name="Guo"/>
            <person name="J."/>
            <person name="Pan"/>
            <person name="S."/>
            <person name="Fan"/>
            <person name="G."/>
            <person name="Zhang"/>
            <person name="W."/>
            <person name="Zhang"/>
            <person name="R."/>
            <person name="Yu"/>
            <person name="J."/>
            <person name="Zhang"/>
            <person name="X."/>
            <person name="Yin"/>
            <person name="Q."/>
            <person name="Ji"/>
            <person name="C."/>
            <person name="Jin"/>
            <person name="Y."/>
            <person name="Yue"/>
            <person name="G."/>
            <person name="Liu"/>
            <person name="M."/>
            <person name="Xu"/>
            <person name="J."/>
            <person name="Liu"/>
            <person name="S."/>
            <person name="Jordana"/>
            <person name="J."/>
            <person name="Noce"/>
            <person name="A."/>
            <person name="Amills"/>
            <person name="M."/>
            <person name="Wu"/>
            <person name="D.D."/>
            <person name="Li"/>
            <person name="S."/>
            <person name="Zhou"/>
            <person name="X. and Zhong"/>
            <person name="J."/>
        </authorList>
    </citation>
    <scope>NUCLEOTIDE SEQUENCE [LARGE SCALE GENOMIC DNA]</scope>
</reference>
<reference evidence="2" key="2">
    <citation type="submission" date="2025-08" db="UniProtKB">
        <authorList>
            <consortium name="Ensembl"/>
        </authorList>
    </citation>
    <scope>IDENTIFICATION</scope>
</reference>
<dbReference type="Gene3D" id="6.10.140.140">
    <property type="match status" value="1"/>
</dbReference>
<dbReference type="Proteomes" id="UP000694387">
    <property type="component" value="Chromosome 2"/>
</dbReference>
<feature type="domain" description="KRAB" evidence="1">
    <location>
        <begin position="3"/>
        <end position="84"/>
    </location>
</feature>
<evidence type="ECO:0000313" key="2">
    <source>
        <dbReference type="Ensembl" id="ENSEASP00005029212.1"/>
    </source>
</evidence>
<dbReference type="Pfam" id="PF01352">
    <property type="entry name" value="KRAB"/>
    <property type="match status" value="1"/>
</dbReference>
<dbReference type="PROSITE" id="PS50805">
    <property type="entry name" value="KRAB"/>
    <property type="match status" value="1"/>
</dbReference>
<dbReference type="SMART" id="SM00349">
    <property type="entry name" value="KRAB"/>
    <property type="match status" value="1"/>
</dbReference>
<reference evidence="2" key="3">
    <citation type="submission" date="2025-09" db="UniProtKB">
        <authorList>
            <consortium name="Ensembl"/>
        </authorList>
    </citation>
    <scope>IDENTIFICATION</scope>
</reference>
<dbReference type="GO" id="GO:0006355">
    <property type="term" value="P:regulation of DNA-templated transcription"/>
    <property type="evidence" value="ECO:0007669"/>
    <property type="project" value="InterPro"/>
</dbReference>
<evidence type="ECO:0000259" key="1">
    <source>
        <dbReference type="PROSITE" id="PS50805"/>
    </source>
</evidence>
<name>A0A8C4MN60_EQUAS</name>
<sequence length="118" mass="13728">MEQAPQDVAVNFTPEEWALLDPSQTRLYRDVMWETFRHLASGTKLRWIIVFSDVKLQRKAMISTRSEKKHLWLLFGLVPPFDGMPLTQQFLFMLCSQTSSMSTRLAWLSSCLRVVTGF</sequence>
<proteinExistence type="predicted"/>